<dbReference type="OrthoDB" id="2501249at2759"/>
<keyword evidence="2" id="KW-0689">Ribosomal protein</keyword>
<proteinExistence type="inferred from homology"/>
<protein>
    <recommendedName>
        <fullName evidence="6">Ribosomal protein S21</fullName>
    </recommendedName>
</protein>
<evidence type="ECO:0000256" key="2">
    <source>
        <dbReference type="ARBA" id="ARBA00022980"/>
    </source>
</evidence>
<evidence type="ECO:0000256" key="1">
    <source>
        <dbReference type="ARBA" id="ARBA00006640"/>
    </source>
</evidence>
<dbReference type="NCBIfam" id="TIGR00030">
    <property type="entry name" value="S21p"/>
    <property type="match status" value="1"/>
</dbReference>
<keyword evidence="3" id="KW-0687">Ribonucleoprotein</keyword>
<dbReference type="Pfam" id="PF01165">
    <property type="entry name" value="Ribosomal_S21"/>
    <property type="match status" value="1"/>
</dbReference>
<dbReference type="EMBL" id="AGSI01000025">
    <property type="protein sequence ID" value="EIE18264.1"/>
    <property type="molecule type" value="Genomic_DNA"/>
</dbReference>
<evidence type="ECO:0000313" key="5">
    <source>
        <dbReference type="Proteomes" id="UP000007264"/>
    </source>
</evidence>
<dbReference type="RefSeq" id="XP_005642808.1">
    <property type="nucleotide sequence ID" value="XM_005642751.1"/>
</dbReference>
<name>I0YIP5_COCSC</name>
<dbReference type="Proteomes" id="UP000007264">
    <property type="component" value="Unassembled WGS sequence"/>
</dbReference>
<dbReference type="GO" id="GO:0006412">
    <property type="term" value="P:translation"/>
    <property type="evidence" value="ECO:0007669"/>
    <property type="project" value="InterPro"/>
</dbReference>
<gene>
    <name evidence="4" type="ORF">COCSUDRAFT_60457</name>
</gene>
<comment type="similarity">
    <text evidence="1">Belongs to the bacterial ribosomal protein bS21 family.</text>
</comment>
<keyword evidence="5" id="KW-1185">Reference proteome</keyword>
<dbReference type="GO" id="GO:1990904">
    <property type="term" value="C:ribonucleoprotein complex"/>
    <property type="evidence" value="ECO:0007669"/>
    <property type="project" value="UniProtKB-KW"/>
</dbReference>
<dbReference type="InterPro" id="IPR001911">
    <property type="entry name" value="Ribosomal_bS21"/>
</dbReference>
<evidence type="ECO:0008006" key="6">
    <source>
        <dbReference type="Google" id="ProtNLM"/>
    </source>
</evidence>
<dbReference type="GO" id="GO:0003735">
    <property type="term" value="F:structural constituent of ribosome"/>
    <property type="evidence" value="ECO:0007669"/>
    <property type="project" value="InterPro"/>
</dbReference>
<dbReference type="GO" id="GO:0005840">
    <property type="term" value="C:ribosome"/>
    <property type="evidence" value="ECO:0007669"/>
    <property type="project" value="UniProtKB-KW"/>
</dbReference>
<comment type="caution">
    <text evidence="4">The sequence shown here is derived from an EMBL/GenBank/DDBJ whole genome shotgun (WGS) entry which is preliminary data.</text>
</comment>
<dbReference type="KEGG" id="csl:COCSUDRAFT_60457"/>
<reference evidence="4 5" key="1">
    <citation type="journal article" date="2012" name="Genome Biol.">
        <title>The genome of the polar eukaryotic microalga coccomyxa subellipsoidea reveals traits of cold adaptation.</title>
        <authorList>
            <person name="Blanc G."/>
            <person name="Agarkova I."/>
            <person name="Grimwood J."/>
            <person name="Kuo A."/>
            <person name="Brueggeman A."/>
            <person name="Dunigan D."/>
            <person name="Gurnon J."/>
            <person name="Ladunga I."/>
            <person name="Lindquist E."/>
            <person name="Lucas S."/>
            <person name="Pangilinan J."/>
            <person name="Proschold T."/>
            <person name="Salamov A."/>
            <person name="Schmutz J."/>
            <person name="Weeks D."/>
            <person name="Yamada T."/>
            <person name="Claverie J.M."/>
            <person name="Grigoriev I."/>
            <person name="Van Etten J."/>
            <person name="Lomsadze A."/>
            <person name="Borodovsky M."/>
        </authorList>
    </citation>
    <scope>NUCLEOTIDE SEQUENCE [LARGE SCALE GENOMIC DNA]</scope>
    <source>
        <strain evidence="4 5">C-169</strain>
    </source>
</reference>
<evidence type="ECO:0000313" key="4">
    <source>
        <dbReference type="EMBL" id="EIE18264.1"/>
    </source>
</evidence>
<evidence type="ECO:0000256" key="3">
    <source>
        <dbReference type="ARBA" id="ARBA00023274"/>
    </source>
</evidence>
<sequence>MLQVRRLLPSVLARIESSLTASTAHPWETVLTRAKITVPVINNQVDKAMKTLSRKLIAGNMLKEWKKRAHFVRPAEQRVLDQKETDKRLSKKRFKAQMNAIMARRAQ</sequence>
<dbReference type="AlphaFoldDB" id="I0YIP5"/>
<dbReference type="GeneID" id="17036171"/>
<organism evidence="4 5">
    <name type="scientific">Coccomyxa subellipsoidea (strain C-169)</name>
    <name type="common">Green microalga</name>
    <dbReference type="NCBI Taxonomy" id="574566"/>
    <lineage>
        <taxon>Eukaryota</taxon>
        <taxon>Viridiplantae</taxon>
        <taxon>Chlorophyta</taxon>
        <taxon>core chlorophytes</taxon>
        <taxon>Trebouxiophyceae</taxon>
        <taxon>Trebouxiophyceae incertae sedis</taxon>
        <taxon>Coccomyxaceae</taxon>
        <taxon>Coccomyxa</taxon>
        <taxon>Coccomyxa subellipsoidea</taxon>
    </lineage>
</organism>
<accession>I0YIP5</accession>